<accession>A0ABU3MZT1</accession>
<dbReference type="Gene3D" id="2.40.10.220">
    <property type="entry name" value="predicted glycosyltransferase like domains"/>
    <property type="match status" value="1"/>
</dbReference>
<name>A0ABU3MZT1_9SPHN</name>
<feature type="transmembrane region" description="Helical" evidence="1">
    <location>
        <begin position="12"/>
        <end position="32"/>
    </location>
</feature>
<sequence>MKDMTLRHVSALKGRGYLTSTFSVVLLGIVSLKSASESPLLLACLLLGMASSVAGMLMRWRSHRLEQRRKDEERTHSSTPLTARGERLGILQPRKLTPLSAWLSKVALRPGGKNRMNQALRSATIFSLSAERPRAVQQQPDAHAAFDAAFLVGETARFACSLQRLSSAGATLQAVAQFGEAEPLHLEMASGQTIAGKVDWSAEGEVGFIFDEPVDIISTLARTLANLPAERRSMPRVEINQLVSVRLGTRVEHARTRNISQGGVGIETRLDLAVGDAVQLTFDGLRPLEGSVRWVQDGHVGIAFNEELGWQTLMPWLRHAQRMQATATPPAVPTPLNPESQGMIPDKHAIRLDAPASVREGVRWWNARVRGLTTHLVELETRATFAPGAQLWVSLPEIGGGPANVIEAAHNRILCEFRLPLRQRELSLVSGGQPPR</sequence>
<protein>
    <submittedName>
        <fullName evidence="3">PilZ domain-containing protein</fullName>
    </submittedName>
</protein>
<feature type="domain" description="PilZ" evidence="2">
    <location>
        <begin position="230"/>
        <end position="306"/>
    </location>
</feature>
<dbReference type="InterPro" id="IPR009875">
    <property type="entry name" value="PilZ_domain"/>
</dbReference>
<evidence type="ECO:0000259" key="2">
    <source>
        <dbReference type="Pfam" id="PF07238"/>
    </source>
</evidence>
<evidence type="ECO:0000256" key="1">
    <source>
        <dbReference type="SAM" id="Phobius"/>
    </source>
</evidence>
<comment type="caution">
    <text evidence="3">The sequence shown here is derived from an EMBL/GenBank/DDBJ whole genome shotgun (WGS) entry which is preliminary data.</text>
</comment>
<keyword evidence="1" id="KW-0812">Transmembrane</keyword>
<dbReference type="EMBL" id="JALMLT010000001">
    <property type="protein sequence ID" value="MDT8757628.1"/>
    <property type="molecule type" value="Genomic_DNA"/>
</dbReference>
<keyword evidence="1" id="KW-0472">Membrane</keyword>
<reference evidence="3" key="1">
    <citation type="submission" date="2022-04" db="EMBL/GenBank/DDBJ databases">
        <title>Tomato heritable bacteria conferring resistance against bacterial wilt.</title>
        <authorList>
            <person name="Yin J."/>
        </authorList>
    </citation>
    <scope>NUCLEOTIDE SEQUENCE</scope>
    <source>
        <strain evidence="3">Cra20</strain>
    </source>
</reference>
<keyword evidence="1" id="KW-1133">Transmembrane helix</keyword>
<dbReference type="SUPFAM" id="SSF141371">
    <property type="entry name" value="PilZ domain-like"/>
    <property type="match status" value="1"/>
</dbReference>
<dbReference type="Pfam" id="PF07238">
    <property type="entry name" value="PilZ"/>
    <property type="match status" value="1"/>
</dbReference>
<evidence type="ECO:0000313" key="3">
    <source>
        <dbReference type="EMBL" id="MDT8757628.1"/>
    </source>
</evidence>
<gene>
    <name evidence="3" type="ORF">MZO42_02860</name>
</gene>
<feature type="transmembrane region" description="Helical" evidence="1">
    <location>
        <begin position="38"/>
        <end position="60"/>
    </location>
</feature>
<proteinExistence type="predicted"/>
<organism evidence="3">
    <name type="scientific">Sphingomonas psychrotolerans</name>
    <dbReference type="NCBI Taxonomy" id="1327635"/>
    <lineage>
        <taxon>Bacteria</taxon>
        <taxon>Pseudomonadati</taxon>
        <taxon>Pseudomonadota</taxon>
        <taxon>Alphaproteobacteria</taxon>
        <taxon>Sphingomonadales</taxon>
        <taxon>Sphingomonadaceae</taxon>
        <taxon>Sphingomonas</taxon>
    </lineage>
</organism>